<evidence type="ECO:0000256" key="6">
    <source>
        <dbReference type="ARBA" id="ARBA00022840"/>
    </source>
</evidence>
<evidence type="ECO:0000313" key="11">
    <source>
        <dbReference type="EMBL" id="XBH11025.1"/>
    </source>
</evidence>
<reference evidence="12" key="1">
    <citation type="submission" date="2023-03" db="EMBL/GenBank/DDBJ databases">
        <title>Edaphobacter sp.</title>
        <authorList>
            <person name="Huber K.J."/>
            <person name="Papendorf J."/>
            <person name="Pilke C."/>
            <person name="Bunk B."/>
            <person name="Sproeer C."/>
            <person name="Pester M."/>
        </authorList>
    </citation>
    <scope>NUCLEOTIDE SEQUENCE</scope>
    <source>
        <strain evidence="11">DSM 109919</strain>
        <strain evidence="12">DSM 109920</strain>
    </source>
</reference>
<dbReference type="InterPro" id="IPR027417">
    <property type="entry name" value="P-loop_NTPase"/>
</dbReference>
<evidence type="ECO:0000256" key="2">
    <source>
        <dbReference type="ARBA" id="ARBA00022448"/>
    </source>
</evidence>
<dbReference type="PROSITE" id="PS50893">
    <property type="entry name" value="ABC_TRANSPORTER_2"/>
    <property type="match status" value="1"/>
</dbReference>
<sequence length="340" mass="37444">MSVSQTNTAQPAISVQNIIKRYGDFEAVKGVTFDVADGEIFGLLGPNGAGKSTLIRMMTTLIPVTSGKAIIAGYDVSRAPDAVRRMIGVIPQALTSDIDLTVEENLSIYAKLYDVPKATREQNINELLEAVDLTKWRNAQTKTLSGGMRRRLEIARGLVHNPRIFFLDEPTTGLDPVSRVAVWEMLNNLKNKHHLTMLITTHYMDEADRLCDRIAIVDHGKLVALDTPMALKANVPGTNVVEAQFTNESTDWLERLRQLAGVMSVESQSAGMYRILTSSGSLTTMQLVEMTASRGETIKSLSVQNTTLDDVFVHYTGRALRDEQVKAAGFIMPPRPGMQP</sequence>
<evidence type="ECO:0000256" key="3">
    <source>
        <dbReference type="ARBA" id="ARBA00022458"/>
    </source>
</evidence>
<evidence type="ECO:0000313" key="12">
    <source>
        <dbReference type="EMBL" id="XBH14453.1"/>
    </source>
</evidence>
<dbReference type="KEGG" id="epl:P4G45_04675"/>
<keyword evidence="6 12" id="KW-0067">ATP-binding</keyword>
<dbReference type="GO" id="GO:0005524">
    <property type="term" value="F:ATP binding"/>
    <property type="evidence" value="ECO:0007669"/>
    <property type="project" value="UniProtKB-KW"/>
</dbReference>
<name>A0AAU7D9M0_9BACT</name>
<accession>A0AAU7D9M0</accession>
<dbReference type="AlphaFoldDB" id="A0AAU7D9M0"/>
<dbReference type="SUPFAM" id="SSF52540">
    <property type="entry name" value="P-loop containing nucleoside triphosphate hydrolases"/>
    <property type="match status" value="1"/>
</dbReference>
<feature type="domain" description="ABC transporter" evidence="10">
    <location>
        <begin position="13"/>
        <end position="244"/>
    </location>
</feature>
<dbReference type="EMBL" id="CP121194">
    <property type="protein sequence ID" value="XBH11025.1"/>
    <property type="molecule type" value="Genomic_DNA"/>
</dbReference>
<dbReference type="PROSITE" id="PS00211">
    <property type="entry name" value="ABC_TRANSPORTER_1"/>
    <property type="match status" value="1"/>
</dbReference>
<comment type="subcellular location">
    <subcellularLocation>
        <location evidence="1">Cell membrane</location>
        <topology evidence="1">Peripheral membrane protein</topology>
        <orientation evidence="1">Cytoplasmic side</orientation>
    </subcellularLocation>
</comment>
<dbReference type="GO" id="GO:0016887">
    <property type="term" value="F:ATP hydrolysis activity"/>
    <property type="evidence" value="ECO:0007669"/>
    <property type="project" value="InterPro"/>
</dbReference>
<evidence type="ECO:0000256" key="5">
    <source>
        <dbReference type="ARBA" id="ARBA00022741"/>
    </source>
</evidence>
<dbReference type="GO" id="GO:0005886">
    <property type="term" value="C:plasma membrane"/>
    <property type="evidence" value="ECO:0007669"/>
    <property type="project" value="UniProtKB-SubCell"/>
</dbReference>
<keyword evidence="5" id="KW-0547">Nucleotide-binding</keyword>
<dbReference type="EMBL" id="CP121195">
    <property type="protein sequence ID" value="XBH14453.1"/>
    <property type="molecule type" value="Genomic_DNA"/>
</dbReference>
<dbReference type="FunFam" id="3.40.50.300:FF:000589">
    <property type="entry name" value="ABC transporter, ATP-binding subunit"/>
    <property type="match status" value="1"/>
</dbReference>
<dbReference type="SMART" id="SM00382">
    <property type="entry name" value="AAA"/>
    <property type="match status" value="1"/>
</dbReference>
<gene>
    <name evidence="11" type="ORF">P4G45_04675</name>
    <name evidence="12" type="ORF">P8936_04640</name>
</gene>
<dbReference type="NCBIfam" id="TIGR01188">
    <property type="entry name" value="drrA"/>
    <property type="match status" value="1"/>
</dbReference>
<dbReference type="PANTHER" id="PTHR43582:SF5">
    <property type="entry name" value="ABC TRANSPORTER"/>
    <property type="match status" value="1"/>
</dbReference>
<dbReference type="InterPro" id="IPR017871">
    <property type="entry name" value="ABC_transporter-like_CS"/>
</dbReference>
<dbReference type="GO" id="GO:1900753">
    <property type="term" value="P:doxorubicin transport"/>
    <property type="evidence" value="ECO:0007669"/>
    <property type="project" value="InterPro"/>
</dbReference>
<evidence type="ECO:0000259" key="10">
    <source>
        <dbReference type="PROSITE" id="PS50893"/>
    </source>
</evidence>
<dbReference type="InterPro" id="IPR003439">
    <property type="entry name" value="ABC_transporter-like_ATP-bd"/>
</dbReference>
<comment type="similarity">
    <text evidence="9">Belongs to the ABC transporter superfamily. Drug exporter-1 (DrugE1) (TC 3.A.1.105) family.</text>
</comment>
<keyword evidence="7" id="KW-1278">Translocase</keyword>
<evidence type="ECO:0000256" key="4">
    <source>
        <dbReference type="ARBA" id="ARBA00022475"/>
    </source>
</evidence>
<proteinExistence type="inferred from homology"/>
<organism evidence="12">
    <name type="scientific">Edaphobacter paludis</name>
    <dbReference type="NCBI Taxonomy" id="3035702"/>
    <lineage>
        <taxon>Bacteria</taxon>
        <taxon>Pseudomonadati</taxon>
        <taxon>Acidobacteriota</taxon>
        <taxon>Terriglobia</taxon>
        <taxon>Terriglobales</taxon>
        <taxon>Acidobacteriaceae</taxon>
        <taxon>Edaphobacter</taxon>
    </lineage>
</organism>
<dbReference type="RefSeq" id="WP_348268513.1">
    <property type="nucleotide sequence ID" value="NZ_CP121194.1"/>
</dbReference>
<protein>
    <submittedName>
        <fullName evidence="12">ATP-binding cassette domain-containing protein</fullName>
    </submittedName>
</protein>
<dbReference type="PANTHER" id="PTHR43582">
    <property type="entry name" value="LINEARMYCIN RESISTANCE ATP-BINDING PROTEIN LNRL"/>
    <property type="match status" value="1"/>
</dbReference>
<keyword evidence="4" id="KW-1003">Cell membrane</keyword>
<evidence type="ECO:0000256" key="8">
    <source>
        <dbReference type="ARBA" id="ARBA00023136"/>
    </source>
</evidence>
<dbReference type="Gene3D" id="3.40.50.300">
    <property type="entry name" value="P-loop containing nucleotide triphosphate hydrolases"/>
    <property type="match status" value="1"/>
</dbReference>
<dbReference type="InterPro" id="IPR003593">
    <property type="entry name" value="AAA+_ATPase"/>
</dbReference>
<dbReference type="GO" id="GO:0043215">
    <property type="term" value="P:daunorubicin transport"/>
    <property type="evidence" value="ECO:0007669"/>
    <property type="project" value="InterPro"/>
</dbReference>
<evidence type="ECO:0000256" key="9">
    <source>
        <dbReference type="ARBA" id="ARBA00049985"/>
    </source>
</evidence>
<dbReference type="InterPro" id="IPR005894">
    <property type="entry name" value="DrrA"/>
</dbReference>
<dbReference type="Pfam" id="PF00005">
    <property type="entry name" value="ABC_tran"/>
    <property type="match status" value="1"/>
</dbReference>
<evidence type="ECO:0000256" key="7">
    <source>
        <dbReference type="ARBA" id="ARBA00022967"/>
    </source>
</evidence>
<keyword evidence="2" id="KW-0813">Transport</keyword>
<accession>A0AAU7D0Z4</accession>
<keyword evidence="3" id="KW-0536">Nodulation</keyword>
<evidence type="ECO:0000256" key="1">
    <source>
        <dbReference type="ARBA" id="ARBA00004413"/>
    </source>
</evidence>
<keyword evidence="8" id="KW-0472">Membrane</keyword>